<dbReference type="Gene3D" id="2.40.160.40">
    <property type="entry name" value="monomeric porin ompg"/>
    <property type="match status" value="1"/>
</dbReference>
<gene>
    <name evidence="2" type="ORF">CH333_05835</name>
</gene>
<protein>
    <recommendedName>
        <fullName evidence="4">Outer membrane protein beta-barrel domain-containing protein</fullName>
    </recommendedName>
</protein>
<evidence type="ECO:0008006" key="4">
    <source>
        <dbReference type="Google" id="ProtNLM"/>
    </source>
</evidence>
<accession>A0A235BUG5</accession>
<organism evidence="2 3">
    <name type="scientific">candidate division WOR-3 bacterium JGI_Cruoil_03_44_89</name>
    <dbReference type="NCBI Taxonomy" id="1973748"/>
    <lineage>
        <taxon>Bacteria</taxon>
        <taxon>Bacteria division WOR-3</taxon>
    </lineage>
</organism>
<dbReference type="EMBL" id="NOZQ01000123">
    <property type="protein sequence ID" value="OYD15417.1"/>
    <property type="molecule type" value="Genomic_DNA"/>
</dbReference>
<dbReference type="Proteomes" id="UP000215215">
    <property type="component" value="Unassembled WGS sequence"/>
</dbReference>
<proteinExistence type="predicted"/>
<evidence type="ECO:0000313" key="2">
    <source>
        <dbReference type="EMBL" id="OYD15417.1"/>
    </source>
</evidence>
<evidence type="ECO:0000256" key="1">
    <source>
        <dbReference type="ARBA" id="ARBA00022729"/>
    </source>
</evidence>
<sequence>MTTTLLLLFFTCQRLYVSTGAELAYEGNIFHYSRERIDEFKTGIYPYRYPVHSIDDVRSTIGFSLKERCGKTTINLHLTGHQYVMNGEKSYLLLHVNIWRRIFGNASLQVGFKYIPSYLVRYMAGDNSHYLPCDYEQSIILAKARYNFGRLALTTNLERQFDDYNKNFDYYDTEALRLGLRVGFKSVSGFSPSLSYRFKTASAREKEPDVSHREHRLSVTVKKEVGVTDLDISYTFSKRNYTTDVDLSHSGRVDREHTLSIGVKIPIADRVSVSAGYLARRKCVSSPFVLRIDEEKDFVLHAVTIGLNVRYR</sequence>
<evidence type="ECO:0000313" key="3">
    <source>
        <dbReference type="Proteomes" id="UP000215215"/>
    </source>
</evidence>
<dbReference type="InterPro" id="IPR053713">
    <property type="entry name" value="Bact_OM_Channel_sf"/>
</dbReference>
<comment type="caution">
    <text evidence="2">The sequence shown here is derived from an EMBL/GenBank/DDBJ whole genome shotgun (WGS) entry which is preliminary data.</text>
</comment>
<reference evidence="2 3" key="1">
    <citation type="submission" date="2017-07" db="EMBL/GenBank/DDBJ databases">
        <title>Recovery of genomes from metagenomes via a dereplication, aggregation, and scoring strategy.</title>
        <authorList>
            <person name="Sieber C.M."/>
            <person name="Probst A.J."/>
            <person name="Sharrar A."/>
            <person name="Thomas B.C."/>
            <person name="Hess M."/>
            <person name="Tringe S.G."/>
            <person name="Banfield J.F."/>
        </authorList>
    </citation>
    <scope>NUCLEOTIDE SEQUENCE [LARGE SCALE GENOMIC DNA]</scope>
    <source>
        <strain evidence="2">JGI_Cruoil_03_44_89</strain>
    </source>
</reference>
<name>A0A235BUG5_UNCW3</name>
<dbReference type="AlphaFoldDB" id="A0A235BUG5"/>
<keyword evidence="1" id="KW-0732">Signal</keyword>